<dbReference type="RefSeq" id="WP_188175035.1">
    <property type="nucleotide sequence ID" value="NZ_JACVVD010000004.1"/>
</dbReference>
<reference evidence="1" key="1">
    <citation type="submission" date="2020-09" db="EMBL/GenBank/DDBJ databases">
        <title>Draft Genome Sequence of Paenibacillus sp. WST5.</title>
        <authorList>
            <person name="Bao Z."/>
        </authorList>
    </citation>
    <scope>NUCLEOTIDE SEQUENCE</scope>
    <source>
        <strain evidence="1">WST5</strain>
    </source>
</reference>
<organism evidence="1 2">
    <name type="scientific">Paenibacillus sedimenti</name>
    <dbReference type="NCBI Taxonomy" id="2770274"/>
    <lineage>
        <taxon>Bacteria</taxon>
        <taxon>Bacillati</taxon>
        <taxon>Bacillota</taxon>
        <taxon>Bacilli</taxon>
        <taxon>Bacillales</taxon>
        <taxon>Paenibacillaceae</taxon>
        <taxon>Paenibacillus</taxon>
    </lineage>
</organism>
<evidence type="ECO:0000313" key="1">
    <source>
        <dbReference type="EMBL" id="MBD0381243.1"/>
    </source>
</evidence>
<sequence>MKPKHSKPDSRGMMFVACSECKRGGNGNESCSSGWLIKRGGPEKGACFSGELLDKFKESEANQCQK</sequence>
<name>A0A926KQ36_9BACL</name>
<accession>A0A926KQ36</accession>
<keyword evidence="2" id="KW-1185">Reference proteome</keyword>
<comment type="caution">
    <text evidence="1">The sequence shown here is derived from an EMBL/GenBank/DDBJ whole genome shotgun (WGS) entry which is preliminary data.</text>
</comment>
<proteinExistence type="predicted"/>
<gene>
    <name evidence="1" type="ORF">ICC18_14050</name>
</gene>
<dbReference type="Proteomes" id="UP000650466">
    <property type="component" value="Unassembled WGS sequence"/>
</dbReference>
<protein>
    <submittedName>
        <fullName evidence="1">Uncharacterized protein</fullName>
    </submittedName>
</protein>
<evidence type="ECO:0000313" key="2">
    <source>
        <dbReference type="Proteomes" id="UP000650466"/>
    </source>
</evidence>
<dbReference type="EMBL" id="JACVVD010000004">
    <property type="protein sequence ID" value="MBD0381243.1"/>
    <property type="molecule type" value="Genomic_DNA"/>
</dbReference>
<dbReference type="AlphaFoldDB" id="A0A926KQ36"/>